<evidence type="ECO:0000256" key="4">
    <source>
        <dbReference type="ARBA" id="ARBA00019905"/>
    </source>
</evidence>
<dbReference type="Pfam" id="PF00723">
    <property type="entry name" value="Glyco_hydro_15"/>
    <property type="match status" value="1"/>
</dbReference>
<dbReference type="InterPro" id="IPR012341">
    <property type="entry name" value="6hp_glycosidase-like_sf"/>
</dbReference>
<evidence type="ECO:0000256" key="1">
    <source>
        <dbReference type="ARBA" id="ARBA00001576"/>
    </source>
</evidence>
<comment type="pathway">
    <text evidence="11">Glycan degradation; trehalose degradation; D-glucose from alpha,alpha-trehalose: step 1/1.</text>
</comment>
<keyword evidence="5 14" id="KW-0378">Hydrolase</keyword>
<dbReference type="GO" id="GO:0005993">
    <property type="term" value="P:trehalose catabolic process"/>
    <property type="evidence" value="ECO:0007669"/>
    <property type="project" value="UniProtKB-ARBA"/>
</dbReference>
<dbReference type="InterPro" id="IPR011613">
    <property type="entry name" value="GH15-like"/>
</dbReference>
<reference evidence="14 15" key="1">
    <citation type="submission" date="2018-07" db="EMBL/GenBank/DDBJ databases">
        <authorList>
            <person name="Quirk P.G."/>
            <person name="Krulwich T.A."/>
        </authorList>
    </citation>
    <scope>NUCLEOTIDE SEQUENCE [LARGE SCALE GENOMIC DNA]</scope>
    <source>
        <strain evidence="14 15">CC-BB4</strain>
    </source>
</reference>
<dbReference type="OrthoDB" id="3902805at2"/>
<organism evidence="14 15">
    <name type="scientific">Pseudolabrys taiwanensis</name>
    <dbReference type="NCBI Taxonomy" id="331696"/>
    <lineage>
        <taxon>Bacteria</taxon>
        <taxon>Pseudomonadati</taxon>
        <taxon>Pseudomonadota</taxon>
        <taxon>Alphaproteobacteria</taxon>
        <taxon>Hyphomicrobiales</taxon>
        <taxon>Xanthobacteraceae</taxon>
        <taxon>Pseudolabrys</taxon>
    </lineage>
</organism>
<dbReference type="InterPro" id="IPR045582">
    <property type="entry name" value="Trehalase-like_N"/>
</dbReference>
<evidence type="ECO:0000256" key="10">
    <source>
        <dbReference type="ARBA" id="ARBA00053030"/>
    </source>
</evidence>
<dbReference type="GO" id="GO:0004555">
    <property type="term" value="F:alpha,alpha-trehalase activity"/>
    <property type="evidence" value="ECO:0007669"/>
    <property type="project" value="UniProtKB-EC"/>
</dbReference>
<keyword evidence="7" id="KW-0326">Glycosidase</keyword>
<dbReference type="PANTHER" id="PTHR31616:SF0">
    <property type="entry name" value="GLUCAN 1,4-ALPHA-GLUCOSIDASE"/>
    <property type="match status" value="1"/>
</dbReference>
<evidence type="ECO:0000313" key="14">
    <source>
        <dbReference type="EMBL" id="AXK83984.1"/>
    </source>
</evidence>
<dbReference type="InterPro" id="IPR008928">
    <property type="entry name" value="6-hairpin_glycosidase_sf"/>
</dbReference>
<dbReference type="SUPFAM" id="SSF48208">
    <property type="entry name" value="Six-hairpin glycosidases"/>
    <property type="match status" value="1"/>
</dbReference>
<evidence type="ECO:0000259" key="12">
    <source>
        <dbReference type="Pfam" id="PF00723"/>
    </source>
</evidence>
<accession>A0A346A487</accession>
<evidence type="ECO:0000313" key="15">
    <source>
        <dbReference type="Proteomes" id="UP000254889"/>
    </source>
</evidence>
<dbReference type="Pfam" id="PF19291">
    <property type="entry name" value="TREH_N"/>
    <property type="match status" value="1"/>
</dbReference>
<gene>
    <name evidence="14" type="ORF">DW352_11045</name>
</gene>
<protein>
    <recommendedName>
        <fullName evidence="4">Trehalase</fullName>
        <ecNumber evidence="3">3.2.1.28</ecNumber>
    </recommendedName>
    <alternativeName>
        <fullName evidence="8">Alpha,alpha-trehalase</fullName>
    </alternativeName>
    <alternativeName>
        <fullName evidence="9">Alpha,alpha-trehalose glucohydrolase</fullName>
    </alternativeName>
</protein>
<comment type="cofactor">
    <cofactor evidence="10">
        <name>phosphate</name>
        <dbReference type="ChEBI" id="CHEBI:43474"/>
    </cofactor>
</comment>
<feature type="domain" description="GH15-like" evidence="12">
    <location>
        <begin position="219"/>
        <end position="581"/>
    </location>
</feature>
<evidence type="ECO:0000256" key="11">
    <source>
        <dbReference type="ARBA" id="ARBA00060615"/>
    </source>
</evidence>
<evidence type="ECO:0000256" key="5">
    <source>
        <dbReference type="ARBA" id="ARBA00022801"/>
    </source>
</evidence>
<dbReference type="EMBL" id="CP031417">
    <property type="protein sequence ID" value="AXK83984.1"/>
    <property type="molecule type" value="Genomic_DNA"/>
</dbReference>
<evidence type="ECO:0000256" key="7">
    <source>
        <dbReference type="ARBA" id="ARBA00023295"/>
    </source>
</evidence>
<dbReference type="PANTHER" id="PTHR31616">
    <property type="entry name" value="TREHALASE"/>
    <property type="match status" value="1"/>
</dbReference>
<comment type="similarity">
    <text evidence="2">Belongs to the glycosyl hydrolase 15 family.</text>
</comment>
<evidence type="ECO:0000256" key="3">
    <source>
        <dbReference type="ARBA" id="ARBA00012757"/>
    </source>
</evidence>
<comment type="catalytic activity">
    <reaction evidence="1">
        <text>alpha,alpha-trehalose + H2O = alpha-D-glucose + beta-D-glucose</text>
        <dbReference type="Rhea" id="RHEA:32675"/>
        <dbReference type="ChEBI" id="CHEBI:15377"/>
        <dbReference type="ChEBI" id="CHEBI:15903"/>
        <dbReference type="ChEBI" id="CHEBI:16551"/>
        <dbReference type="ChEBI" id="CHEBI:17925"/>
        <dbReference type="EC" id="3.2.1.28"/>
    </reaction>
</comment>
<name>A0A346A487_9HYPH</name>
<dbReference type="FunFam" id="1.50.10.10:FF:000005">
    <property type="entry name" value="Glycosyl hydrolase, glucoamylase"/>
    <property type="match status" value="1"/>
</dbReference>
<keyword evidence="6" id="KW-0119">Carbohydrate metabolism</keyword>
<dbReference type="Gene3D" id="1.50.10.10">
    <property type="match status" value="1"/>
</dbReference>
<dbReference type="EC" id="3.2.1.28" evidence="3"/>
<dbReference type="Proteomes" id="UP000254889">
    <property type="component" value="Chromosome"/>
</dbReference>
<proteinExistence type="inferred from homology"/>
<sequence>MPARIEDYAMIGDLGTAALISRDGSIDWLCWPRFDSDACFCALLGGPEQGRWQIAPRGDSIRITRRYRPNTLILETRFETATGAATVIDFMPPRESPSHLVRIIQGERGHVDLHGELIVRFGYGAQVPWVTRVDKHTVRFISGPDMLVLRSSVELHGEDFKTVGDFSIAAGERMAFVLSYGASHEPLPEAIDVDASLAATEKYWTDWIGHSNISCPWDEAVCRSLITLKALTYGPTGGMAAAPTTSLPECIGGPRNWDYRFCWLRDATLTLLALMNAGFYEEAHAWRDWLLRAAAGSPNQIQIMYGLGGERRLTEWQVSWLPGYEHSRPVRIGNAAHGQRQLDIFGEVIDALHQAREGGLAPMTSGWDLELALIAHLETIWHEPDEGIWEVRSGREHFTHSKAMAWLAFDRAIKSAERYKLPGPLDRWRATRDAIHRDVCAHGYDAERNTFVRAYGSRELDASLLLLPAIGFLPPEDPRIVGTIAAIERDLVVDGFVLRYDTRTASDGLPPGEGVFLACSFWLADAYLMLGRRAEAVALFERLLALRNDLGLLSEQYDPIGGRQVGNFPQAFSHLALVNTASNLAHIRKPAEQRSQHAVEGAAPAHAG</sequence>
<dbReference type="RefSeq" id="WP_115694363.1">
    <property type="nucleotide sequence ID" value="NZ_CP031417.1"/>
</dbReference>
<feature type="domain" description="Trehalase-like N-terminal" evidence="13">
    <location>
        <begin position="3"/>
        <end position="151"/>
    </location>
</feature>
<evidence type="ECO:0000256" key="8">
    <source>
        <dbReference type="ARBA" id="ARBA00030473"/>
    </source>
</evidence>
<evidence type="ECO:0000259" key="13">
    <source>
        <dbReference type="Pfam" id="PF19291"/>
    </source>
</evidence>
<dbReference type="KEGG" id="ptaw:DW352_11045"/>
<evidence type="ECO:0000256" key="2">
    <source>
        <dbReference type="ARBA" id="ARBA00006188"/>
    </source>
</evidence>
<dbReference type="AlphaFoldDB" id="A0A346A487"/>
<evidence type="ECO:0000256" key="9">
    <source>
        <dbReference type="ARBA" id="ARBA00031637"/>
    </source>
</evidence>
<evidence type="ECO:0000256" key="6">
    <source>
        <dbReference type="ARBA" id="ARBA00023277"/>
    </source>
</evidence>
<keyword evidence="15" id="KW-1185">Reference proteome</keyword>